<feature type="transmembrane region" description="Helical" evidence="1">
    <location>
        <begin position="222"/>
        <end position="244"/>
    </location>
</feature>
<feature type="transmembrane region" description="Helical" evidence="1">
    <location>
        <begin position="176"/>
        <end position="202"/>
    </location>
</feature>
<evidence type="ECO:0000313" key="3">
    <source>
        <dbReference type="Proteomes" id="UP001526225"/>
    </source>
</evidence>
<dbReference type="PIRSF" id="PIRSF031503">
    <property type="entry name" value="UCP031503_mp"/>
    <property type="match status" value="1"/>
</dbReference>
<reference evidence="2 3" key="1">
    <citation type="submission" date="2022-10" db="EMBL/GenBank/DDBJ databases">
        <title>Weissella fermenti sp. nov., isolated from fermented cabbage.</title>
        <authorList>
            <person name="Lee J.K."/>
            <person name="Baek J.H."/>
            <person name="Choi D.G."/>
            <person name="Kim J.M."/>
            <person name="Jeon C.O."/>
        </authorList>
    </citation>
    <scope>NUCLEOTIDE SEQUENCE [LARGE SCALE GENOMIC DNA]</scope>
    <source>
        <strain evidence="2 3">KACC 18534</strain>
    </source>
</reference>
<dbReference type="Pfam" id="PF07907">
    <property type="entry name" value="YibE_F"/>
    <property type="match status" value="1"/>
</dbReference>
<evidence type="ECO:0000313" key="2">
    <source>
        <dbReference type="EMBL" id="MCW0953856.1"/>
    </source>
</evidence>
<accession>A0ABT3E614</accession>
<feature type="transmembrane region" description="Helical" evidence="1">
    <location>
        <begin position="7"/>
        <end position="28"/>
    </location>
</feature>
<gene>
    <name evidence="2" type="ORF">OIT44_07305</name>
</gene>
<keyword evidence="1" id="KW-0472">Membrane</keyword>
<dbReference type="InterPro" id="IPR012507">
    <property type="entry name" value="YibE_F"/>
</dbReference>
<dbReference type="InterPro" id="IPR014564">
    <property type="entry name" value="UCP031503_TM"/>
</dbReference>
<dbReference type="RefSeq" id="WP_213409494.1">
    <property type="nucleotide sequence ID" value="NZ_CP074441.1"/>
</dbReference>
<dbReference type="EMBL" id="JAOZFE010000013">
    <property type="protein sequence ID" value="MCW0953856.1"/>
    <property type="molecule type" value="Genomic_DNA"/>
</dbReference>
<keyword evidence="1" id="KW-0812">Transmembrane</keyword>
<proteinExistence type="predicted"/>
<feature type="transmembrane region" description="Helical" evidence="1">
    <location>
        <begin position="34"/>
        <end position="67"/>
    </location>
</feature>
<sequence>MSVALSLGFILLILMCVIGGFKGLGAFISLGLNIIMLIIVMTLLSWGFNLYIVTGVGAILILTVTILSSGTDEDTAINAMVVSLTIMLMLMLVIVPVIHWAQAYGFAGEHASMLESLSLTIPVNFMNLSIAAALLATLGAISEASVAFSSTLTFIYKDVEQPNLTKLYEASRQAGLSIVGTAVNTVLFGFFAEFLGAALLFAKLQYTWAEIINAKLFVATMLSVLFAILGVLLVLPMTLLYFYYQHKDSTRKSA</sequence>
<dbReference type="Proteomes" id="UP001526225">
    <property type="component" value="Unassembled WGS sequence"/>
</dbReference>
<feature type="transmembrane region" description="Helical" evidence="1">
    <location>
        <begin position="121"/>
        <end position="141"/>
    </location>
</feature>
<organism evidence="2 3">
    <name type="scientific">Weissella ceti</name>
    <dbReference type="NCBI Taxonomy" id="759620"/>
    <lineage>
        <taxon>Bacteria</taxon>
        <taxon>Bacillati</taxon>
        <taxon>Bacillota</taxon>
        <taxon>Bacilli</taxon>
        <taxon>Lactobacillales</taxon>
        <taxon>Lactobacillaceae</taxon>
        <taxon>Weissella</taxon>
    </lineage>
</organism>
<protein>
    <submittedName>
        <fullName evidence="2">YibE/F family protein</fullName>
    </submittedName>
</protein>
<comment type="caution">
    <text evidence="2">The sequence shown here is derived from an EMBL/GenBank/DDBJ whole genome shotgun (WGS) entry which is preliminary data.</text>
</comment>
<dbReference type="PANTHER" id="PTHR41771:SF1">
    <property type="entry name" value="MEMBRANE PROTEIN"/>
    <property type="match status" value="1"/>
</dbReference>
<evidence type="ECO:0000256" key="1">
    <source>
        <dbReference type="SAM" id="Phobius"/>
    </source>
</evidence>
<name>A0ABT3E614_9LACO</name>
<keyword evidence="3" id="KW-1185">Reference proteome</keyword>
<feature type="transmembrane region" description="Helical" evidence="1">
    <location>
        <begin position="79"/>
        <end position="101"/>
    </location>
</feature>
<keyword evidence="1" id="KW-1133">Transmembrane helix</keyword>
<dbReference type="PANTHER" id="PTHR41771">
    <property type="entry name" value="MEMBRANE PROTEIN-RELATED"/>
    <property type="match status" value="1"/>
</dbReference>